<evidence type="ECO:0000256" key="1">
    <source>
        <dbReference type="ARBA" id="ARBA00007198"/>
    </source>
</evidence>
<organism evidence="3 4">
    <name type="scientific">Chondromyces crocatus</name>
    <dbReference type="NCBI Taxonomy" id="52"/>
    <lineage>
        <taxon>Bacteria</taxon>
        <taxon>Pseudomonadati</taxon>
        <taxon>Myxococcota</taxon>
        <taxon>Polyangia</taxon>
        <taxon>Polyangiales</taxon>
        <taxon>Polyangiaceae</taxon>
        <taxon>Chondromyces</taxon>
    </lineage>
</organism>
<protein>
    <recommendedName>
        <fullName evidence="5">ArsC family transcriptional regulator</fullName>
    </recommendedName>
</protein>
<evidence type="ECO:0000313" key="4">
    <source>
        <dbReference type="Proteomes" id="UP000067626"/>
    </source>
</evidence>
<dbReference type="RefSeq" id="WP_050434463.1">
    <property type="nucleotide sequence ID" value="NZ_CP012159.1"/>
</dbReference>
<dbReference type="NCBIfam" id="TIGR01617">
    <property type="entry name" value="arsC_related"/>
    <property type="match status" value="1"/>
</dbReference>
<evidence type="ECO:0000313" key="3">
    <source>
        <dbReference type="EMBL" id="AKT42909.1"/>
    </source>
</evidence>
<dbReference type="AlphaFoldDB" id="A0A0K1EQ14"/>
<dbReference type="PANTHER" id="PTHR30041">
    <property type="entry name" value="ARSENATE REDUCTASE"/>
    <property type="match status" value="1"/>
</dbReference>
<comment type="similarity">
    <text evidence="1 2">Belongs to the ArsC family.</text>
</comment>
<proteinExistence type="inferred from homology"/>
<dbReference type="PATRIC" id="fig|52.7.peg.7835"/>
<gene>
    <name evidence="3" type="ORF">CMC5_071370</name>
</gene>
<keyword evidence="4" id="KW-1185">Reference proteome</keyword>
<evidence type="ECO:0008006" key="5">
    <source>
        <dbReference type="Google" id="ProtNLM"/>
    </source>
</evidence>
<dbReference type="STRING" id="52.CMC5_071370"/>
<dbReference type="InterPro" id="IPR006504">
    <property type="entry name" value="Tscrpt_reg_Spx/MgsR"/>
</dbReference>
<dbReference type="EMBL" id="CP012159">
    <property type="protein sequence ID" value="AKT42909.1"/>
    <property type="molecule type" value="Genomic_DNA"/>
</dbReference>
<dbReference type="CDD" id="cd03036">
    <property type="entry name" value="ArsC_like"/>
    <property type="match status" value="1"/>
</dbReference>
<dbReference type="SUPFAM" id="SSF52833">
    <property type="entry name" value="Thioredoxin-like"/>
    <property type="match status" value="1"/>
</dbReference>
<dbReference type="PROSITE" id="PS51353">
    <property type="entry name" value="ARSC"/>
    <property type="match status" value="1"/>
</dbReference>
<evidence type="ECO:0000256" key="2">
    <source>
        <dbReference type="PROSITE-ProRule" id="PRU01282"/>
    </source>
</evidence>
<dbReference type="KEGG" id="ccro:CMC5_071370"/>
<dbReference type="OrthoDB" id="9803749at2"/>
<reference evidence="3 4" key="1">
    <citation type="submission" date="2015-07" db="EMBL/GenBank/DDBJ databases">
        <title>Genome analysis of myxobacterium Chondromyces crocatus Cm c5 reveals a high potential for natural compound synthesis and the genetic basis for the loss of fruiting body formation.</title>
        <authorList>
            <person name="Zaburannyi N."/>
            <person name="Bunk B."/>
            <person name="Maier J."/>
            <person name="Overmann J."/>
            <person name="Mueller R."/>
        </authorList>
    </citation>
    <scope>NUCLEOTIDE SEQUENCE [LARGE SCALE GENOMIC DNA]</scope>
    <source>
        <strain evidence="3 4">Cm c5</strain>
    </source>
</reference>
<dbReference type="InterPro" id="IPR036249">
    <property type="entry name" value="Thioredoxin-like_sf"/>
</dbReference>
<dbReference type="Proteomes" id="UP000067626">
    <property type="component" value="Chromosome"/>
</dbReference>
<sequence length="123" mass="13449">MKKNEVLVLSYAGCTTCKKALQWLEQHGVAHRVRPIVDEPPTPEELATWIPKSGLSVRKWLNTSGQSYRAMGKAKVDAATDAQVEAWLAADGKLVKRPVLVRGSKVLVGFKPEAYDELFGAGS</sequence>
<accession>A0A0K1EQ14</accession>
<name>A0A0K1EQ14_CHOCO</name>
<dbReference type="Gene3D" id="3.40.30.10">
    <property type="entry name" value="Glutaredoxin"/>
    <property type="match status" value="1"/>
</dbReference>
<dbReference type="PANTHER" id="PTHR30041:SF8">
    <property type="entry name" value="PROTEIN YFFB"/>
    <property type="match status" value="1"/>
</dbReference>
<dbReference type="InterPro" id="IPR006660">
    <property type="entry name" value="Arsenate_reductase-like"/>
</dbReference>
<dbReference type="Pfam" id="PF03960">
    <property type="entry name" value="ArsC"/>
    <property type="match status" value="1"/>
</dbReference>